<comment type="caution">
    <text evidence="1">The sequence shown here is derived from an EMBL/GenBank/DDBJ whole genome shotgun (WGS) entry which is preliminary data.</text>
</comment>
<proteinExistence type="predicted"/>
<protein>
    <submittedName>
        <fullName evidence="1">34688_t:CDS:1</fullName>
    </submittedName>
</protein>
<dbReference type="EMBL" id="CAJVQB010002869">
    <property type="protein sequence ID" value="CAG8589947.1"/>
    <property type="molecule type" value="Genomic_DNA"/>
</dbReference>
<sequence>MLCLGCDKEYRLLNKDMNIHVRPEQEVQLTYPSYLNAIYFYCVECRKTVKTQGISDENLAEYLIHREVREVLETLPSSSERKTFEAQTLAETVKEEREIHADAMKAMDR</sequence>
<gene>
    <name evidence="1" type="ORF">GMARGA_LOCUS6357</name>
</gene>
<keyword evidence="2" id="KW-1185">Reference proteome</keyword>
<evidence type="ECO:0000313" key="2">
    <source>
        <dbReference type="Proteomes" id="UP000789901"/>
    </source>
</evidence>
<name>A0ABN7UIF9_GIGMA</name>
<accession>A0ABN7UIF9</accession>
<evidence type="ECO:0000313" key="1">
    <source>
        <dbReference type="EMBL" id="CAG8589947.1"/>
    </source>
</evidence>
<dbReference type="Proteomes" id="UP000789901">
    <property type="component" value="Unassembled WGS sequence"/>
</dbReference>
<reference evidence="1 2" key="1">
    <citation type="submission" date="2021-06" db="EMBL/GenBank/DDBJ databases">
        <authorList>
            <person name="Kallberg Y."/>
            <person name="Tangrot J."/>
            <person name="Rosling A."/>
        </authorList>
    </citation>
    <scope>NUCLEOTIDE SEQUENCE [LARGE SCALE GENOMIC DNA]</scope>
    <source>
        <strain evidence="1 2">120-4 pot B 10/14</strain>
    </source>
</reference>
<organism evidence="1 2">
    <name type="scientific">Gigaspora margarita</name>
    <dbReference type="NCBI Taxonomy" id="4874"/>
    <lineage>
        <taxon>Eukaryota</taxon>
        <taxon>Fungi</taxon>
        <taxon>Fungi incertae sedis</taxon>
        <taxon>Mucoromycota</taxon>
        <taxon>Glomeromycotina</taxon>
        <taxon>Glomeromycetes</taxon>
        <taxon>Diversisporales</taxon>
        <taxon>Gigasporaceae</taxon>
        <taxon>Gigaspora</taxon>
    </lineage>
</organism>